<feature type="domain" description="BON" evidence="1">
    <location>
        <begin position="52"/>
        <end position="119"/>
    </location>
</feature>
<dbReference type="SMART" id="SM00749">
    <property type="entry name" value="BON"/>
    <property type="match status" value="2"/>
</dbReference>
<comment type="caution">
    <text evidence="2">The sequence shown here is derived from an EMBL/GenBank/DDBJ whole genome shotgun (WGS) entry which is preliminary data.</text>
</comment>
<name>A0A317R9H9_9BURK</name>
<organism evidence="2 3">
    <name type="scientific">Melaminivora alkalimesophila</name>
    <dbReference type="NCBI Taxonomy" id="1165852"/>
    <lineage>
        <taxon>Bacteria</taxon>
        <taxon>Pseudomonadati</taxon>
        <taxon>Pseudomonadota</taxon>
        <taxon>Betaproteobacteria</taxon>
        <taxon>Burkholderiales</taxon>
        <taxon>Comamonadaceae</taxon>
        <taxon>Melaminivora</taxon>
    </lineage>
</organism>
<accession>A0A317R9H9</accession>
<gene>
    <name evidence="2" type="ORF">DFR36_106109</name>
</gene>
<dbReference type="Gene3D" id="3.40.1520.20">
    <property type="match status" value="1"/>
</dbReference>
<dbReference type="PROSITE" id="PS51257">
    <property type="entry name" value="PROKAR_LIPOPROTEIN"/>
    <property type="match status" value="1"/>
</dbReference>
<sequence length="220" mass="23466">MNPILLRGLGTALAAITLGSTLAACAPLVIGGGAMVGTMMAIDRRTAGTQVEDEGIELRAASRIREATGERVHVNVTSYNRQVLLTGEVPTQEERARVEQIVRGVENVASIVNELAVMAPTTFSQRSNDTFITGKVRASLVDAKDLTASAFKVVTERGVVYLMGRVTQREATRAAEIARGVNGVRKVVRVFELISEEELARHAPRPAPVTQDPAAAPAKP</sequence>
<evidence type="ECO:0000259" key="1">
    <source>
        <dbReference type="PROSITE" id="PS50914"/>
    </source>
</evidence>
<dbReference type="EMBL" id="QGUB01000006">
    <property type="protein sequence ID" value="PWW45619.1"/>
    <property type="molecule type" value="Genomic_DNA"/>
</dbReference>
<dbReference type="InterPro" id="IPR007055">
    <property type="entry name" value="BON_dom"/>
</dbReference>
<dbReference type="AlphaFoldDB" id="A0A317R9H9"/>
<evidence type="ECO:0000313" key="3">
    <source>
        <dbReference type="Proteomes" id="UP000246483"/>
    </source>
</evidence>
<dbReference type="PROSITE" id="PS50914">
    <property type="entry name" value="BON"/>
    <property type="match status" value="2"/>
</dbReference>
<dbReference type="OrthoDB" id="5294487at2"/>
<dbReference type="InterPro" id="IPR051686">
    <property type="entry name" value="Lipoprotein_DolP"/>
</dbReference>
<dbReference type="Proteomes" id="UP000246483">
    <property type="component" value="Unassembled WGS sequence"/>
</dbReference>
<dbReference type="Pfam" id="PF04972">
    <property type="entry name" value="BON"/>
    <property type="match status" value="2"/>
</dbReference>
<protein>
    <submittedName>
        <fullName evidence="2">Osmotically-inducible protein OsmY</fullName>
    </submittedName>
</protein>
<proteinExistence type="predicted"/>
<dbReference type="PANTHER" id="PTHR34606:SF15">
    <property type="entry name" value="BON DOMAIN-CONTAINING PROTEIN"/>
    <property type="match status" value="1"/>
</dbReference>
<reference evidence="2 3" key="1">
    <citation type="submission" date="2018-05" db="EMBL/GenBank/DDBJ databases">
        <title>Genomic Encyclopedia of Type Strains, Phase IV (KMG-IV): sequencing the most valuable type-strain genomes for metagenomic binning, comparative biology and taxonomic classification.</title>
        <authorList>
            <person name="Goeker M."/>
        </authorList>
    </citation>
    <scope>NUCLEOTIDE SEQUENCE [LARGE SCALE GENOMIC DNA]</scope>
    <source>
        <strain evidence="2 3">DSM 26006</strain>
    </source>
</reference>
<feature type="domain" description="BON" evidence="1">
    <location>
        <begin position="128"/>
        <end position="195"/>
    </location>
</feature>
<dbReference type="PANTHER" id="PTHR34606">
    <property type="entry name" value="BON DOMAIN-CONTAINING PROTEIN"/>
    <property type="match status" value="1"/>
</dbReference>
<dbReference type="InterPro" id="IPR014004">
    <property type="entry name" value="Transpt-assoc_nodulatn_dom_bac"/>
</dbReference>
<dbReference type="RefSeq" id="WP_019374695.1">
    <property type="nucleotide sequence ID" value="NZ_ALEE01000606.1"/>
</dbReference>
<evidence type="ECO:0000313" key="2">
    <source>
        <dbReference type="EMBL" id="PWW45619.1"/>
    </source>
</evidence>
<keyword evidence="3" id="KW-1185">Reference proteome</keyword>